<evidence type="ECO:0000313" key="2">
    <source>
        <dbReference type="EMBL" id="KAL1868938.1"/>
    </source>
</evidence>
<keyword evidence="1" id="KW-1133">Transmembrane helix</keyword>
<keyword evidence="3" id="KW-1185">Reference proteome</keyword>
<reference evidence="2 3" key="1">
    <citation type="journal article" date="2024" name="IMA Fungus">
        <title>IMA Genome - F19 : A genome assembly and annotation guide to empower mycologists, including annotated draft genome sequences of Ceratocystis pirilliformis, Diaporthe australafricana, Fusarium ophioides, Paecilomyces lecythidis, and Sporothrix stenoceras.</title>
        <authorList>
            <person name="Aylward J."/>
            <person name="Wilson A.M."/>
            <person name="Visagie C.M."/>
            <person name="Spraker J."/>
            <person name="Barnes I."/>
            <person name="Buitendag C."/>
            <person name="Ceriani C."/>
            <person name="Del Mar Angel L."/>
            <person name="du Plessis D."/>
            <person name="Fuchs T."/>
            <person name="Gasser K."/>
            <person name="Kramer D."/>
            <person name="Li W."/>
            <person name="Munsamy K."/>
            <person name="Piso A."/>
            <person name="Price J.L."/>
            <person name="Sonnekus B."/>
            <person name="Thomas C."/>
            <person name="van der Nest A."/>
            <person name="van Dijk A."/>
            <person name="van Heerden A."/>
            <person name="van Vuuren N."/>
            <person name="Yilmaz N."/>
            <person name="Duong T.A."/>
            <person name="van der Merwe N.A."/>
            <person name="Wingfield M.J."/>
            <person name="Wingfield B.D."/>
        </authorList>
    </citation>
    <scope>NUCLEOTIDE SEQUENCE [LARGE SCALE GENOMIC DNA]</scope>
    <source>
        <strain evidence="2 3">CMW 18300</strain>
    </source>
</reference>
<sequence>MENSTRFDFDVIQQLYGYSFTGGDTITLSFVVLFLYVATVFVHIAMMAFGTSWSSKAWKGLGHFFVLALNSPTPSSVLDNTGGGVETSRTWRARASVLELQHGKRVGIVVADPGLSDAEDGLSSKVQHDRKYS</sequence>
<dbReference type="Proteomes" id="UP001583177">
    <property type="component" value="Unassembled WGS sequence"/>
</dbReference>
<comment type="caution">
    <text evidence="2">The sequence shown here is derived from an EMBL/GenBank/DDBJ whole genome shotgun (WGS) entry which is preliminary data.</text>
</comment>
<name>A0ABR3WZ12_9PEZI</name>
<keyword evidence="1" id="KW-0472">Membrane</keyword>
<protein>
    <submittedName>
        <fullName evidence="2">Uncharacterized protein</fullName>
    </submittedName>
</protein>
<feature type="transmembrane region" description="Helical" evidence="1">
    <location>
        <begin position="26"/>
        <end position="49"/>
    </location>
</feature>
<dbReference type="EMBL" id="JAWRVE010000043">
    <property type="protein sequence ID" value="KAL1868938.1"/>
    <property type="molecule type" value="Genomic_DNA"/>
</dbReference>
<evidence type="ECO:0000256" key="1">
    <source>
        <dbReference type="SAM" id="Phobius"/>
    </source>
</evidence>
<proteinExistence type="predicted"/>
<gene>
    <name evidence="2" type="ORF">Daus18300_005774</name>
</gene>
<evidence type="ECO:0000313" key="3">
    <source>
        <dbReference type="Proteomes" id="UP001583177"/>
    </source>
</evidence>
<organism evidence="2 3">
    <name type="scientific">Diaporthe australafricana</name>
    <dbReference type="NCBI Taxonomy" id="127596"/>
    <lineage>
        <taxon>Eukaryota</taxon>
        <taxon>Fungi</taxon>
        <taxon>Dikarya</taxon>
        <taxon>Ascomycota</taxon>
        <taxon>Pezizomycotina</taxon>
        <taxon>Sordariomycetes</taxon>
        <taxon>Sordariomycetidae</taxon>
        <taxon>Diaporthales</taxon>
        <taxon>Diaporthaceae</taxon>
        <taxon>Diaporthe</taxon>
    </lineage>
</organism>
<accession>A0ABR3WZ12</accession>
<keyword evidence="1" id="KW-0812">Transmembrane</keyword>